<dbReference type="InterPro" id="IPR025336">
    <property type="entry name" value="SCO4226-like"/>
</dbReference>
<organism evidence="1 2">
    <name type="scientific">Kyrpidia tusciae (strain DSM 2912 / NBRC 15312 / T2)</name>
    <name type="common">Bacillus tusciae</name>
    <dbReference type="NCBI Taxonomy" id="562970"/>
    <lineage>
        <taxon>Bacteria</taxon>
        <taxon>Bacillati</taxon>
        <taxon>Bacillota</taxon>
        <taxon>Bacilli</taxon>
        <taxon>Bacillales</taxon>
        <taxon>Alicyclobacillaceae</taxon>
        <taxon>Kyrpidia</taxon>
    </lineage>
</organism>
<dbReference type="Proteomes" id="UP000002368">
    <property type="component" value="Chromosome"/>
</dbReference>
<evidence type="ECO:0000313" key="1">
    <source>
        <dbReference type="EMBL" id="ADG06259.1"/>
    </source>
</evidence>
<sequence length="88" mass="10100">MPKYLVERQLGGPISDEDLREAVARSKEVMAQMSEMQWLHSNMTADRSTIVCEYIAPNPESIQEHSRRANLPCTRITEVTEFDAKSFK</sequence>
<evidence type="ECO:0008006" key="3">
    <source>
        <dbReference type="Google" id="ProtNLM"/>
    </source>
</evidence>
<protein>
    <recommendedName>
        <fullName evidence="3">DUF4242 domain-containing protein</fullName>
    </recommendedName>
</protein>
<proteinExistence type="predicted"/>
<reference evidence="1 2" key="1">
    <citation type="journal article" date="2011" name="Stand. Genomic Sci.">
        <title>Complete genome sequence of the thermophilic, hydrogen-oxidizing Bacillus tusciae type strain (T2) and reclassification in the new genus, Kyrpidia gen. nov. as Kyrpidia tusciae comb. nov. and emendation of the family Alicyclobacillaceae da Costa and Rainey, 2010.</title>
        <authorList>
            <person name="Klenk H.P."/>
            <person name="Lapidus A."/>
            <person name="Chertkov O."/>
            <person name="Copeland A."/>
            <person name="Del Rio T.G."/>
            <person name="Nolan M."/>
            <person name="Lucas S."/>
            <person name="Chen F."/>
            <person name="Tice H."/>
            <person name="Cheng J.F."/>
            <person name="Han C."/>
            <person name="Bruce D."/>
            <person name="Goodwin L."/>
            <person name="Pitluck S."/>
            <person name="Pati A."/>
            <person name="Ivanova N."/>
            <person name="Mavromatis K."/>
            <person name="Daum C."/>
            <person name="Chen A."/>
            <person name="Palaniappan K."/>
            <person name="Chang Y.J."/>
            <person name="Land M."/>
            <person name="Hauser L."/>
            <person name="Jeffries C.D."/>
            <person name="Detter J.C."/>
            <person name="Rohde M."/>
            <person name="Abt B."/>
            <person name="Pukall R."/>
            <person name="Goker M."/>
            <person name="Bristow J."/>
            <person name="Markowitz V."/>
            <person name="Hugenholtz P."/>
            <person name="Eisen J.A."/>
        </authorList>
    </citation>
    <scope>NUCLEOTIDE SEQUENCE [LARGE SCALE GENOMIC DNA]</scope>
    <source>
        <strain evidence="1 2">DSM 2912</strain>
    </source>
</reference>
<dbReference type="InterPro" id="IPR042557">
    <property type="entry name" value="SCO4226"/>
</dbReference>
<dbReference type="AlphaFoldDB" id="D5WPK0"/>
<accession>D5WPK0</accession>
<dbReference type="HOGENOM" id="CLU_163976_0_0_9"/>
<dbReference type="RefSeq" id="WP_013075548.1">
    <property type="nucleotide sequence ID" value="NC_014098.1"/>
</dbReference>
<dbReference type="OrthoDB" id="9800027at2"/>
<dbReference type="Gene3D" id="3.30.70.3090">
    <property type="entry name" value="ORF SCO4226, nickel-binding ferredoxin-like monomer"/>
    <property type="match status" value="1"/>
</dbReference>
<dbReference type="STRING" id="562970.Btus_1548"/>
<dbReference type="EMBL" id="CP002017">
    <property type="protein sequence ID" value="ADG06259.1"/>
    <property type="molecule type" value="Genomic_DNA"/>
</dbReference>
<evidence type="ECO:0000313" key="2">
    <source>
        <dbReference type="Proteomes" id="UP000002368"/>
    </source>
</evidence>
<dbReference type="KEGG" id="bts:Btus_1548"/>
<dbReference type="Pfam" id="PF14026">
    <property type="entry name" value="SCO4226-like"/>
    <property type="match status" value="1"/>
</dbReference>
<keyword evidence="2" id="KW-1185">Reference proteome</keyword>
<name>D5WPK0_KYRT2</name>
<gene>
    <name evidence="1" type="ordered locus">Btus_1548</name>
</gene>